<dbReference type="OrthoDB" id="9804126at2"/>
<dbReference type="SUPFAM" id="SSF53623">
    <property type="entry name" value="MurD-like peptide ligases, catalytic domain"/>
    <property type="match status" value="1"/>
</dbReference>
<dbReference type="InterPro" id="IPR004101">
    <property type="entry name" value="Mur_ligase_C"/>
</dbReference>
<dbReference type="AlphaFoldDB" id="E8RRK2"/>
<keyword evidence="8 14" id="KW-0067">ATP-binding</keyword>
<evidence type="ECO:0000256" key="14">
    <source>
        <dbReference type="HAMAP-Rule" id="MF_00046"/>
    </source>
</evidence>
<dbReference type="Pfam" id="PF01225">
    <property type="entry name" value="Mur_ligase"/>
    <property type="match status" value="1"/>
</dbReference>
<evidence type="ECO:0000256" key="4">
    <source>
        <dbReference type="ARBA" id="ARBA00022490"/>
    </source>
</evidence>
<feature type="domain" description="Mur ligase N-terminal catalytic" evidence="15">
    <location>
        <begin position="17"/>
        <end position="114"/>
    </location>
</feature>
<dbReference type="NCBIfam" id="TIGR01082">
    <property type="entry name" value="murC"/>
    <property type="match status" value="1"/>
</dbReference>
<evidence type="ECO:0000256" key="1">
    <source>
        <dbReference type="ARBA" id="ARBA00004496"/>
    </source>
</evidence>
<dbReference type="KEGG" id="aex:Astex_1781"/>
<evidence type="ECO:0000256" key="11">
    <source>
        <dbReference type="ARBA" id="ARBA00023306"/>
    </source>
</evidence>
<comment type="subcellular location">
    <subcellularLocation>
        <location evidence="1 14">Cytoplasm</location>
    </subcellularLocation>
</comment>
<keyword evidence="4 14" id="KW-0963">Cytoplasm</keyword>
<proteinExistence type="inferred from homology"/>
<keyword evidence="7 14" id="KW-0547">Nucleotide-binding</keyword>
<dbReference type="GO" id="GO:0005524">
    <property type="term" value="F:ATP binding"/>
    <property type="evidence" value="ECO:0007669"/>
    <property type="project" value="UniProtKB-UniRule"/>
</dbReference>
<evidence type="ECO:0000256" key="2">
    <source>
        <dbReference type="ARBA" id="ARBA00004752"/>
    </source>
</evidence>
<dbReference type="RefSeq" id="WP_013479277.1">
    <property type="nucleotide sequence ID" value="NC_014816.1"/>
</dbReference>
<dbReference type="InterPro" id="IPR013221">
    <property type="entry name" value="Mur_ligase_cen"/>
</dbReference>
<feature type="binding site" evidence="14">
    <location>
        <begin position="122"/>
        <end position="128"/>
    </location>
    <ligand>
        <name>ATP</name>
        <dbReference type="ChEBI" id="CHEBI:30616"/>
    </ligand>
</feature>
<dbReference type="InterPro" id="IPR036565">
    <property type="entry name" value="Mur-like_cat_sf"/>
</dbReference>
<dbReference type="InterPro" id="IPR000713">
    <property type="entry name" value="Mur_ligase_N"/>
</dbReference>
<dbReference type="GO" id="GO:0008763">
    <property type="term" value="F:UDP-N-acetylmuramate-L-alanine ligase activity"/>
    <property type="evidence" value="ECO:0007669"/>
    <property type="project" value="UniProtKB-UniRule"/>
</dbReference>
<reference evidence="19" key="1">
    <citation type="submission" date="2010-12" db="EMBL/GenBank/DDBJ databases">
        <title>Complete sequence of chromosome 1 of Asticcacaulis excentricus CB 48.</title>
        <authorList>
            <consortium name="US DOE Joint Genome Institute"/>
            <person name="Lucas S."/>
            <person name="Copeland A."/>
            <person name="Lapidus A."/>
            <person name="Cheng J.-F."/>
            <person name="Bruce D."/>
            <person name="Goodwin L."/>
            <person name="Pitluck S."/>
            <person name="Teshima H."/>
            <person name="Davenport K."/>
            <person name="Detter J.C."/>
            <person name="Han C."/>
            <person name="Tapia R."/>
            <person name="Land M."/>
            <person name="Hauser L."/>
            <person name="Jeffries C."/>
            <person name="Kyrpides N."/>
            <person name="Ivanova N."/>
            <person name="Ovchinnikova G."/>
            <person name="Brun Y.V."/>
            <person name="Woyke T."/>
        </authorList>
    </citation>
    <scope>NUCLEOTIDE SEQUENCE [LARGE SCALE GENOMIC DNA]</scope>
    <source>
        <strain evidence="19">ATCC 15261 / DSM 4724 / KCTC 12464 / NCIMB 9791 / VKM B-1370 / CB 48</strain>
    </source>
</reference>
<dbReference type="InterPro" id="IPR005758">
    <property type="entry name" value="UDP-N-AcMur_Ala_ligase_MurC"/>
</dbReference>
<comment type="catalytic activity">
    <reaction evidence="13 14">
        <text>UDP-N-acetyl-alpha-D-muramate + L-alanine + ATP = UDP-N-acetyl-alpha-D-muramoyl-L-alanine + ADP + phosphate + H(+)</text>
        <dbReference type="Rhea" id="RHEA:23372"/>
        <dbReference type="ChEBI" id="CHEBI:15378"/>
        <dbReference type="ChEBI" id="CHEBI:30616"/>
        <dbReference type="ChEBI" id="CHEBI:43474"/>
        <dbReference type="ChEBI" id="CHEBI:57972"/>
        <dbReference type="ChEBI" id="CHEBI:70757"/>
        <dbReference type="ChEBI" id="CHEBI:83898"/>
        <dbReference type="ChEBI" id="CHEBI:456216"/>
        <dbReference type="EC" id="6.3.2.8"/>
    </reaction>
</comment>
<dbReference type="EMBL" id="CP002395">
    <property type="protein sequence ID" value="ADU13447.1"/>
    <property type="molecule type" value="Genomic_DNA"/>
</dbReference>
<dbReference type="SUPFAM" id="SSF51984">
    <property type="entry name" value="MurCD N-terminal domain"/>
    <property type="match status" value="1"/>
</dbReference>
<comment type="similarity">
    <text evidence="14">Belongs to the MurCDEF family.</text>
</comment>
<evidence type="ECO:0000256" key="9">
    <source>
        <dbReference type="ARBA" id="ARBA00022960"/>
    </source>
</evidence>
<organism evidence="18 19">
    <name type="scientific">Asticcacaulis excentricus (strain ATCC 15261 / DSM 4724 / KCTC 12464 / NCIMB 9791 / VKM B-1370 / CB 48)</name>
    <dbReference type="NCBI Taxonomy" id="573065"/>
    <lineage>
        <taxon>Bacteria</taxon>
        <taxon>Pseudomonadati</taxon>
        <taxon>Pseudomonadota</taxon>
        <taxon>Alphaproteobacteria</taxon>
        <taxon>Caulobacterales</taxon>
        <taxon>Caulobacteraceae</taxon>
        <taxon>Asticcacaulis</taxon>
    </lineage>
</organism>
<feature type="domain" description="Mur ligase central" evidence="17">
    <location>
        <begin position="120"/>
        <end position="305"/>
    </location>
</feature>
<feature type="domain" description="Mur ligase C-terminal" evidence="16">
    <location>
        <begin position="327"/>
        <end position="457"/>
    </location>
</feature>
<evidence type="ECO:0000313" key="18">
    <source>
        <dbReference type="EMBL" id="ADU13447.1"/>
    </source>
</evidence>
<dbReference type="GO" id="GO:0008360">
    <property type="term" value="P:regulation of cell shape"/>
    <property type="evidence" value="ECO:0007669"/>
    <property type="project" value="UniProtKB-KW"/>
</dbReference>
<evidence type="ECO:0000259" key="16">
    <source>
        <dbReference type="Pfam" id="PF02875"/>
    </source>
</evidence>
<evidence type="ECO:0000256" key="5">
    <source>
        <dbReference type="ARBA" id="ARBA00022598"/>
    </source>
</evidence>
<evidence type="ECO:0000259" key="17">
    <source>
        <dbReference type="Pfam" id="PF08245"/>
    </source>
</evidence>
<keyword evidence="6 14" id="KW-0132">Cell division</keyword>
<comment type="function">
    <text evidence="14">Cell wall formation.</text>
</comment>
<dbReference type="GO" id="GO:0071555">
    <property type="term" value="P:cell wall organization"/>
    <property type="evidence" value="ECO:0007669"/>
    <property type="project" value="UniProtKB-KW"/>
</dbReference>
<dbReference type="STRING" id="573065.Astex_1781"/>
<evidence type="ECO:0000259" key="15">
    <source>
        <dbReference type="Pfam" id="PF01225"/>
    </source>
</evidence>
<evidence type="ECO:0000256" key="13">
    <source>
        <dbReference type="ARBA" id="ARBA00047833"/>
    </source>
</evidence>
<dbReference type="PANTHER" id="PTHR43445">
    <property type="entry name" value="UDP-N-ACETYLMURAMATE--L-ALANINE LIGASE-RELATED"/>
    <property type="match status" value="1"/>
</dbReference>
<dbReference type="InterPro" id="IPR050061">
    <property type="entry name" value="MurCDEF_pg_biosynth"/>
</dbReference>
<accession>E8RRK2</accession>
<dbReference type="Gene3D" id="3.90.190.20">
    <property type="entry name" value="Mur ligase, C-terminal domain"/>
    <property type="match status" value="1"/>
</dbReference>
<dbReference type="eggNOG" id="COG0773">
    <property type="taxonomic scope" value="Bacteria"/>
</dbReference>
<dbReference type="HAMAP" id="MF_00046">
    <property type="entry name" value="MurC"/>
    <property type="match status" value="1"/>
</dbReference>
<dbReference type="PANTHER" id="PTHR43445:SF3">
    <property type="entry name" value="UDP-N-ACETYLMURAMATE--L-ALANINE LIGASE"/>
    <property type="match status" value="1"/>
</dbReference>
<keyword evidence="11 14" id="KW-0131">Cell cycle</keyword>
<dbReference type="SUPFAM" id="SSF53244">
    <property type="entry name" value="MurD-like peptide ligases, peptide-binding domain"/>
    <property type="match status" value="1"/>
</dbReference>
<evidence type="ECO:0000256" key="6">
    <source>
        <dbReference type="ARBA" id="ARBA00022618"/>
    </source>
</evidence>
<keyword evidence="12 14" id="KW-0961">Cell wall biogenesis/degradation</keyword>
<dbReference type="HOGENOM" id="CLU_028104_2_2_5"/>
<evidence type="ECO:0000256" key="8">
    <source>
        <dbReference type="ARBA" id="ARBA00022840"/>
    </source>
</evidence>
<keyword evidence="9 14" id="KW-0133">Cell shape</keyword>
<evidence type="ECO:0000313" key="19">
    <source>
        <dbReference type="Proteomes" id="UP000001492"/>
    </source>
</evidence>
<keyword evidence="10 14" id="KW-0573">Peptidoglycan synthesis</keyword>
<name>E8RRK2_ASTEC</name>
<dbReference type="Proteomes" id="UP000001492">
    <property type="component" value="Chromosome 1"/>
</dbReference>
<evidence type="ECO:0000256" key="7">
    <source>
        <dbReference type="ARBA" id="ARBA00022741"/>
    </source>
</evidence>
<evidence type="ECO:0000256" key="12">
    <source>
        <dbReference type="ARBA" id="ARBA00023316"/>
    </source>
</evidence>
<comment type="pathway">
    <text evidence="2 14">Cell wall biogenesis; peptidoglycan biosynthesis.</text>
</comment>
<dbReference type="Pfam" id="PF02875">
    <property type="entry name" value="Mur_ligase_C"/>
    <property type="match status" value="1"/>
</dbReference>
<dbReference type="GO" id="GO:0005737">
    <property type="term" value="C:cytoplasm"/>
    <property type="evidence" value="ECO:0007669"/>
    <property type="project" value="UniProtKB-SubCell"/>
</dbReference>
<keyword evidence="19" id="KW-1185">Reference proteome</keyword>
<dbReference type="Gene3D" id="3.40.1190.10">
    <property type="entry name" value="Mur-like, catalytic domain"/>
    <property type="match status" value="1"/>
</dbReference>
<sequence length="475" mass="50322">MIAPAKLRPTPFDLGPVHFVGIGGIGMSGIAEIMIKIGYKVQGSDAKASANTERLQKLGAKIFIGHEASHVSDDVSALVYSTAVKHDNPEMVAARSRRIPLVRRAEMLAELMRLQFSIAVGGTHGKTTTTSMVAALLDAGGLDPTVVNGGIINAYGTNAKVGDGDWIVVEADESDGSFLRLKSTLAIVTNIDAEHLDHWGDFEAVKKGFVDFVENIPFYGFAAVCVDHPEVLALTAKVENRRLIPYGVSPQAEVRCTNIDFGPEGATFDVVFSPVGVEPFVWAGLKLPMTGNHNVSNATAAIAIARELGVSEDDVRKGLGAFGGVKRRFTTTGIVNGVRIIDDYGHHPVEIAAVLKAARQVTQGKVIAVVQPHRYTRLRDLMTEFSTCFHDADKVIVADVYSAGEVPIEGVSKDALVEALHRHGHRNAVGLDGPAALAGLVAAEAKAGDLVVCLGAGDITQWAYALPAQLEGVAA</sequence>
<dbReference type="UniPathway" id="UPA00219"/>
<protein>
    <recommendedName>
        <fullName evidence="3 14">UDP-N-acetylmuramate--L-alanine ligase</fullName>
        <ecNumber evidence="3 14">6.3.2.8</ecNumber>
    </recommendedName>
    <alternativeName>
        <fullName evidence="14">UDP-N-acetylmuramoyl-L-alanine synthetase</fullName>
    </alternativeName>
</protein>
<dbReference type="InterPro" id="IPR036615">
    <property type="entry name" value="Mur_ligase_C_dom_sf"/>
</dbReference>
<gene>
    <name evidence="14" type="primary">murC</name>
    <name evidence="18" type="ordered locus">Astex_1781</name>
</gene>
<keyword evidence="5 14" id="KW-0436">Ligase</keyword>
<dbReference type="EC" id="6.3.2.8" evidence="3 14"/>
<evidence type="ECO:0000256" key="10">
    <source>
        <dbReference type="ARBA" id="ARBA00022984"/>
    </source>
</evidence>
<dbReference type="GO" id="GO:0051301">
    <property type="term" value="P:cell division"/>
    <property type="evidence" value="ECO:0007669"/>
    <property type="project" value="UniProtKB-KW"/>
</dbReference>
<dbReference type="GO" id="GO:0009252">
    <property type="term" value="P:peptidoglycan biosynthetic process"/>
    <property type="evidence" value="ECO:0007669"/>
    <property type="project" value="UniProtKB-UniRule"/>
</dbReference>
<dbReference type="Pfam" id="PF08245">
    <property type="entry name" value="Mur_ligase_M"/>
    <property type="match status" value="1"/>
</dbReference>
<evidence type="ECO:0000256" key="3">
    <source>
        <dbReference type="ARBA" id="ARBA00012211"/>
    </source>
</evidence>
<dbReference type="Gene3D" id="3.40.50.720">
    <property type="entry name" value="NAD(P)-binding Rossmann-like Domain"/>
    <property type="match status" value="1"/>
</dbReference>